<dbReference type="OrthoDB" id="696558at2759"/>
<dbReference type="InterPro" id="IPR051636">
    <property type="entry name" value="Plant_LTP/defense-related"/>
</dbReference>
<organism evidence="5 6">
    <name type="scientific">Sorghum bicolor</name>
    <name type="common">Sorghum</name>
    <name type="synonym">Sorghum vulgare</name>
    <dbReference type="NCBI Taxonomy" id="4558"/>
    <lineage>
        <taxon>Eukaryota</taxon>
        <taxon>Viridiplantae</taxon>
        <taxon>Streptophyta</taxon>
        <taxon>Embryophyta</taxon>
        <taxon>Tracheophyta</taxon>
        <taxon>Spermatophyta</taxon>
        <taxon>Magnoliopsida</taxon>
        <taxon>Liliopsida</taxon>
        <taxon>Poales</taxon>
        <taxon>Poaceae</taxon>
        <taxon>PACMAD clade</taxon>
        <taxon>Panicoideae</taxon>
        <taxon>Andropogonodae</taxon>
        <taxon>Andropogoneae</taxon>
        <taxon>Sorghinae</taxon>
        <taxon>Sorghum</taxon>
    </lineage>
</organism>
<dbReference type="InterPro" id="IPR027923">
    <property type="entry name" value="Hydrophob_seed_dom"/>
</dbReference>
<dbReference type="EMBL" id="CM000767">
    <property type="protein sequence ID" value="OQU79530.1"/>
    <property type="molecule type" value="Genomic_DNA"/>
</dbReference>
<gene>
    <name evidence="5" type="ORF">SORBI_3008G158732</name>
</gene>
<evidence type="ECO:0000256" key="3">
    <source>
        <dbReference type="SAM" id="SignalP"/>
    </source>
</evidence>
<dbReference type="PANTHER" id="PTHR31731">
    <property type="match status" value="1"/>
</dbReference>
<proteinExistence type="predicted"/>
<evidence type="ECO:0000256" key="1">
    <source>
        <dbReference type="ARBA" id="ARBA00022729"/>
    </source>
</evidence>
<feature type="region of interest" description="Disordered" evidence="2">
    <location>
        <begin position="33"/>
        <end position="142"/>
    </location>
</feature>
<accession>A0A1Z5R724</accession>
<dbReference type="Pfam" id="PF14547">
    <property type="entry name" value="Hydrophob_seed"/>
    <property type="match status" value="1"/>
</dbReference>
<feature type="domain" description="Bifunctional inhibitor/plant lipid transfer protein/seed storage helical" evidence="4">
    <location>
        <begin position="7"/>
        <end position="231"/>
    </location>
</feature>
<dbReference type="Proteomes" id="UP000000768">
    <property type="component" value="Chromosome 8"/>
</dbReference>
<feature type="chain" id="PRO_5013278230" description="Bifunctional inhibitor/plant lipid transfer protein/seed storage helical domain-containing protein" evidence="3">
    <location>
        <begin position="25"/>
        <end position="232"/>
    </location>
</feature>
<sequence>MVKKVAVLATLLALNLLLFGFADACRYDGGGSGGTGGSGGSGTGGGGSGSGGTGGGGSGGGGSGGGGSGGGGSGGAGGSSGGGSIGGRSGGRGSGGGGSGAGGSGGGGSGAGGNGGGVGGSGGGGNGSGGSGSGGGGSGSGGGGALERCPMDTLKLGVCANVLNGLINVTLGTPPKMPCCTLIQGLADLEAAVCLCTALRANILGINLNLPINLSLLVNYCGKDVPSGFQCS</sequence>
<reference evidence="5 6" key="1">
    <citation type="journal article" date="2009" name="Nature">
        <title>The Sorghum bicolor genome and the diversification of grasses.</title>
        <authorList>
            <person name="Paterson A.H."/>
            <person name="Bowers J.E."/>
            <person name="Bruggmann R."/>
            <person name="Dubchak I."/>
            <person name="Grimwood J."/>
            <person name="Gundlach H."/>
            <person name="Haberer G."/>
            <person name="Hellsten U."/>
            <person name="Mitros T."/>
            <person name="Poliakov A."/>
            <person name="Schmutz J."/>
            <person name="Spannagl M."/>
            <person name="Tang H."/>
            <person name="Wang X."/>
            <person name="Wicker T."/>
            <person name="Bharti A.K."/>
            <person name="Chapman J."/>
            <person name="Feltus F.A."/>
            <person name="Gowik U."/>
            <person name="Grigoriev I.V."/>
            <person name="Lyons E."/>
            <person name="Maher C.A."/>
            <person name="Martis M."/>
            <person name="Narechania A."/>
            <person name="Otillar R.P."/>
            <person name="Penning B.W."/>
            <person name="Salamov A.A."/>
            <person name="Wang Y."/>
            <person name="Zhang L."/>
            <person name="Carpita N.C."/>
            <person name="Freeling M."/>
            <person name="Gingle A.R."/>
            <person name="Hash C.T."/>
            <person name="Keller B."/>
            <person name="Klein P."/>
            <person name="Kresovich S."/>
            <person name="McCann M.C."/>
            <person name="Ming R."/>
            <person name="Peterson D.G."/>
            <person name="Mehboob-ur-Rahman"/>
            <person name="Ware D."/>
            <person name="Westhoff P."/>
            <person name="Mayer K.F."/>
            <person name="Messing J."/>
            <person name="Rokhsar D.S."/>
        </authorList>
    </citation>
    <scope>NUCLEOTIDE SEQUENCE [LARGE SCALE GENOMIC DNA]</scope>
    <source>
        <strain evidence="6">cv. BTx623</strain>
    </source>
</reference>
<dbReference type="CDD" id="cd01958">
    <property type="entry name" value="HPS_like"/>
    <property type="match status" value="1"/>
</dbReference>
<dbReference type="OMA" id="ADACRYD"/>
<keyword evidence="6" id="KW-1185">Reference proteome</keyword>
<dbReference type="PRINTS" id="PR01228">
    <property type="entry name" value="EGGSHELL"/>
</dbReference>
<evidence type="ECO:0000313" key="5">
    <source>
        <dbReference type="EMBL" id="OQU79530.1"/>
    </source>
</evidence>
<dbReference type="AlphaFoldDB" id="A0A1Z5R724"/>
<evidence type="ECO:0000259" key="4">
    <source>
        <dbReference type="SMART" id="SM00499"/>
    </source>
</evidence>
<evidence type="ECO:0000313" key="6">
    <source>
        <dbReference type="Proteomes" id="UP000000768"/>
    </source>
</evidence>
<reference evidence="6" key="2">
    <citation type="journal article" date="2018" name="Plant J.">
        <title>The Sorghum bicolor reference genome: improved assembly, gene annotations, a transcriptome atlas, and signatures of genome organization.</title>
        <authorList>
            <person name="McCormick R.F."/>
            <person name="Truong S.K."/>
            <person name="Sreedasyam A."/>
            <person name="Jenkins J."/>
            <person name="Shu S."/>
            <person name="Sims D."/>
            <person name="Kennedy M."/>
            <person name="Amirebrahimi M."/>
            <person name="Weers B.D."/>
            <person name="McKinley B."/>
            <person name="Mattison A."/>
            <person name="Morishige D.T."/>
            <person name="Grimwood J."/>
            <person name="Schmutz J."/>
            <person name="Mullet J.E."/>
        </authorList>
    </citation>
    <scope>NUCLEOTIDE SEQUENCE [LARGE SCALE GENOMIC DNA]</scope>
    <source>
        <strain evidence="6">cv. BTx623</strain>
    </source>
</reference>
<keyword evidence="1 3" id="KW-0732">Signal</keyword>
<dbReference type="Gene3D" id="1.10.110.10">
    <property type="entry name" value="Plant lipid-transfer and hydrophobic proteins"/>
    <property type="match status" value="1"/>
</dbReference>
<dbReference type="Gramene" id="OQU79530">
    <property type="protein sequence ID" value="OQU79530"/>
    <property type="gene ID" value="SORBI_3008G158732"/>
</dbReference>
<evidence type="ECO:0000256" key="2">
    <source>
        <dbReference type="SAM" id="MobiDB-lite"/>
    </source>
</evidence>
<dbReference type="InterPro" id="IPR016140">
    <property type="entry name" value="Bifunc_inhib/LTP/seed_store"/>
</dbReference>
<name>A0A1Z5R724_SORBI</name>
<dbReference type="FunFam" id="1.10.110.10:FF:000003">
    <property type="entry name" value="pEARLI1-like lipid transfer protein 1"/>
    <property type="match status" value="1"/>
</dbReference>
<protein>
    <recommendedName>
        <fullName evidence="4">Bifunctional inhibitor/plant lipid transfer protein/seed storage helical domain-containing protein</fullName>
    </recommendedName>
</protein>
<feature type="signal peptide" evidence="3">
    <location>
        <begin position="1"/>
        <end position="24"/>
    </location>
</feature>
<dbReference type="SMART" id="SM00499">
    <property type="entry name" value="AAI"/>
    <property type="match status" value="1"/>
</dbReference>
<dbReference type="InParanoid" id="A0A1Z5R724"/>
<dbReference type="InterPro" id="IPR036312">
    <property type="entry name" value="Bifun_inhib/LTP/seed_sf"/>
</dbReference>
<dbReference type="SUPFAM" id="SSF47699">
    <property type="entry name" value="Bifunctional inhibitor/lipid-transfer protein/seed storage 2S albumin"/>
    <property type="match status" value="1"/>
</dbReference>